<feature type="region of interest" description="Disordered" evidence="1">
    <location>
        <begin position="35"/>
        <end position="64"/>
    </location>
</feature>
<keyword evidence="3" id="KW-1185">Reference proteome</keyword>
<feature type="region of interest" description="Disordered" evidence="1">
    <location>
        <begin position="1"/>
        <end position="23"/>
    </location>
</feature>
<accession>A0AAN9TMQ7</accession>
<comment type="caution">
    <text evidence="2">The sequence shown here is derived from an EMBL/GenBank/DDBJ whole genome shotgun (WGS) entry which is preliminary data.</text>
</comment>
<dbReference type="AlphaFoldDB" id="A0AAN9TMQ7"/>
<dbReference type="EMBL" id="JBBCAQ010000010">
    <property type="protein sequence ID" value="KAK7600791.1"/>
    <property type="molecule type" value="Genomic_DNA"/>
</dbReference>
<evidence type="ECO:0000256" key="1">
    <source>
        <dbReference type="SAM" id="MobiDB-lite"/>
    </source>
</evidence>
<feature type="compositionally biased region" description="Low complexity" evidence="1">
    <location>
        <begin position="37"/>
        <end position="58"/>
    </location>
</feature>
<dbReference type="Proteomes" id="UP001367676">
    <property type="component" value="Unassembled WGS sequence"/>
</dbReference>
<gene>
    <name evidence="2" type="ORF">V9T40_008232</name>
</gene>
<evidence type="ECO:0000313" key="3">
    <source>
        <dbReference type="Proteomes" id="UP001367676"/>
    </source>
</evidence>
<reference evidence="2 3" key="1">
    <citation type="submission" date="2024-03" db="EMBL/GenBank/DDBJ databases">
        <title>Adaptation during the transition from Ophiocordyceps entomopathogen to insect associate is accompanied by gene loss and intensified selection.</title>
        <authorList>
            <person name="Ward C.M."/>
            <person name="Onetto C.A."/>
            <person name="Borneman A.R."/>
        </authorList>
    </citation>
    <scope>NUCLEOTIDE SEQUENCE [LARGE SCALE GENOMIC DNA]</scope>
    <source>
        <strain evidence="2">AWRI1</strain>
        <tissue evidence="2">Single Adult Female</tissue>
    </source>
</reference>
<organism evidence="2 3">
    <name type="scientific">Parthenolecanium corni</name>
    <dbReference type="NCBI Taxonomy" id="536013"/>
    <lineage>
        <taxon>Eukaryota</taxon>
        <taxon>Metazoa</taxon>
        <taxon>Ecdysozoa</taxon>
        <taxon>Arthropoda</taxon>
        <taxon>Hexapoda</taxon>
        <taxon>Insecta</taxon>
        <taxon>Pterygota</taxon>
        <taxon>Neoptera</taxon>
        <taxon>Paraneoptera</taxon>
        <taxon>Hemiptera</taxon>
        <taxon>Sternorrhyncha</taxon>
        <taxon>Coccoidea</taxon>
        <taxon>Coccidae</taxon>
        <taxon>Parthenolecanium</taxon>
    </lineage>
</organism>
<name>A0AAN9TMQ7_9HEMI</name>
<evidence type="ECO:0000313" key="2">
    <source>
        <dbReference type="EMBL" id="KAK7600791.1"/>
    </source>
</evidence>
<sequence length="170" mass="19276">MDDRRCGRCPTKMTDNRRAAGTEANIFGRPGIGRVAQQQHQHQHQQQPPHSDAPSYASRSRRYTRADTRSRYFVFVFFRPSAPSPAQPSPAQIELLSQPRRLDDATTPQSVTFTLSWEPSVLAFALILIQTDNKRRVASRRTRMNYGVAVAVAVATRSSHDHDHDHERKG</sequence>
<proteinExistence type="predicted"/>
<protein>
    <submittedName>
        <fullName evidence="2">Uncharacterized protein</fullName>
    </submittedName>
</protein>